<gene>
    <name evidence="2" type="ORF">IE991_30980</name>
</gene>
<proteinExistence type="predicted"/>
<feature type="region of interest" description="Disordered" evidence="1">
    <location>
        <begin position="29"/>
        <end position="48"/>
    </location>
</feature>
<feature type="compositionally biased region" description="Low complexity" evidence="1">
    <location>
        <begin position="35"/>
        <end position="47"/>
    </location>
</feature>
<accession>A0A927DAH5</accession>
<evidence type="ECO:0000313" key="2">
    <source>
        <dbReference type="EMBL" id="MBD3701646.1"/>
    </source>
</evidence>
<evidence type="ECO:0000256" key="1">
    <source>
        <dbReference type="SAM" id="MobiDB-lite"/>
    </source>
</evidence>
<dbReference type="AlphaFoldDB" id="A0A927DAH5"/>
<sequence>MSEVKVNGSACCGRSGRAAFTVPAKDCRHSAGNAVSRPRSSSLRRVPAPFPRYPYHPFESIRRG</sequence>
<evidence type="ECO:0000313" key="3">
    <source>
        <dbReference type="Proteomes" id="UP000631473"/>
    </source>
</evidence>
<protein>
    <submittedName>
        <fullName evidence="2">Uncharacterized protein</fullName>
    </submittedName>
</protein>
<comment type="caution">
    <text evidence="2">The sequence shown here is derived from an EMBL/GenBank/DDBJ whole genome shotgun (WGS) entry which is preliminary data.</text>
</comment>
<dbReference type="Proteomes" id="UP000631473">
    <property type="component" value="Unassembled WGS sequence"/>
</dbReference>
<name>A0A927DAH5_KLEPN</name>
<organism evidence="2 3">
    <name type="scientific">Klebsiella pneumoniae</name>
    <dbReference type="NCBI Taxonomy" id="573"/>
    <lineage>
        <taxon>Bacteria</taxon>
        <taxon>Pseudomonadati</taxon>
        <taxon>Pseudomonadota</taxon>
        <taxon>Gammaproteobacteria</taxon>
        <taxon>Enterobacterales</taxon>
        <taxon>Enterobacteriaceae</taxon>
        <taxon>Klebsiella/Raoultella group</taxon>
        <taxon>Klebsiella</taxon>
        <taxon>Klebsiella pneumoniae complex</taxon>
    </lineage>
</organism>
<reference evidence="2" key="1">
    <citation type="submission" date="2020-07" db="EMBL/GenBank/DDBJ databases">
        <title>Clinical and genomic characterization of carbapenemase-producing Enterobacterales causing secondary infections during the COVID-19 crisis at a New York City hospital.</title>
        <authorList>
            <person name="Gomez-Simmonds A."/>
            <person name="Annavajhala M.K."/>
            <person name="Uhlemann A.-C."/>
        </authorList>
    </citation>
    <scope>NUCLEOTIDE SEQUENCE</scope>
    <source>
        <strain evidence="2">NK1597</strain>
    </source>
</reference>
<dbReference type="EMBL" id="JACXTI010000006">
    <property type="protein sequence ID" value="MBD3701646.1"/>
    <property type="molecule type" value="Genomic_DNA"/>
</dbReference>